<dbReference type="Pfam" id="PF12142">
    <property type="entry name" value="PPO1_DWL"/>
    <property type="match status" value="1"/>
</dbReference>
<dbReference type="GO" id="GO:0046872">
    <property type="term" value="F:metal ion binding"/>
    <property type="evidence" value="ECO:0007669"/>
    <property type="project" value="UniProtKB-KW"/>
</dbReference>
<dbReference type="SUPFAM" id="SSF48056">
    <property type="entry name" value="Di-copper centre-containing domain"/>
    <property type="match status" value="1"/>
</dbReference>
<evidence type="ECO:0000256" key="7">
    <source>
        <dbReference type="ARBA" id="ARBA00023157"/>
    </source>
</evidence>
<evidence type="ECO:0000256" key="4">
    <source>
        <dbReference type="ARBA" id="ARBA00022784"/>
    </source>
</evidence>
<proteinExistence type="inferred from homology"/>
<gene>
    <name evidence="10" type="ORF">SELMODRAFT_164684</name>
</gene>
<evidence type="ECO:0000256" key="6">
    <source>
        <dbReference type="ARBA" id="ARBA00023008"/>
    </source>
</evidence>
<dbReference type="Gramene" id="EFJ37151">
    <property type="protein sequence ID" value="EFJ37151"/>
    <property type="gene ID" value="SELMODRAFT_164684"/>
</dbReference>
<dbReference type="InterPro" id="IPR002227">
    <property type="entry name" value="Tyrosinase_Cu-bd"/>
</dbReference>
<evidence type="ECO:0000313" key="11">
    <source>
        <dbReference type="Proteomes" id="UP000001514"/>
    </source>
</evidence>
<dbReference type="GO" id="GO:0004097">
    <property type="term" value="F:catechol oxidase activity"/>
    <property type="evidence" value="ECO:0007669"/>
    <property type="project" value="InterPro"/>
</dbReference>
<dbReference type="PANTHER" id="PTHR11474:SF76">
    <property type="entry name" value="SHKT DOMAIN-CONTAINING PROTEIN"/>
    <property type="match status" value="1"/>
</dbReference>
<keyword evidence="11" id="KW-1185">Reference proteome</keyword>
<dbReference type="Pfam" id="PF00264">
    <property type="entry name" value="Tyrosinase"/>
    <property type="match status" value="1"/>
</dbReference>
<evidence type="ECO:0000256" key="1">
    <source>
        <dbReference type="ARBA" id="ARBA00001973"/>
    </source>
</evidence>
<dbReference type="KEGG" id="smo:SELMODRAFT_164684"/>
<feature type="domain" description="Tyrosinase copper-binding" evidence="9">
    <location>
        <begin position="361"/>
        <end position="372"/>
    </location>
</feature>
<keyword evidence="7" id="KW-1015">Disulfide bond</keyword>
<evidence type="ECO:0000256" key="5">
    <source>
        <dbReference type="ARBA" id="ARBA00023002"/>
    </source>
</evidence>
<reference evidence="10 11" key="1">
    <citation type="journal article" date="2011" name="Science">
        <title>The Selaginella genome identifies genetic changes associated with the evolution of vascular plants.</title>
        <authorList>
            <person name="Banks J.A."/>
            <person name="Nishiyama T."/>
            <person name="Hasebe M."/>
            <person name="Bowman J.L."/>
            <person name="Gribskov M."/>
            <person name="dePamphilis C."/>
            <person name="Albert V.A."/>
            <person name="Aono N."/>
            <person name="Aoyama T."/>
            <person name="Ambrose B.A."/>
            <person name="Ashton N.W."/>
            <person name="Axtell M.J."/>
            <person name="Barker E."/>
            <person name="Barker M.S."/>
            <person name="Bennetzen J.L."/>
            <person name="Bonawitz N.D."/>
            <person name="Chapple C."/>
            <person name="Cheng C."/>
            <person name="Correa L.G."/>
            <person name="Dacre M."/>
            <person name="DeBarry J."/>
            <person name="Dreyer I."/>
            <person name="Elias M."/>
            <person name="Engstrom E.M."/>
            <person name="Estelle M."/>
            <person name="Feng L."/>
            <person name="Finet C."/>
            <person name="Floyd S.K."/>
            <person name="Frommer W.B."/>
            <person name="Fujita T."/>
            <person name="Gramzow L."/>
            <person name="Gutensohn M."/>
            <person name="Harholt J."/>
            <person name="Hattori M."/>
            <person name="Heyl A."/>
            <person name="Hirai T."/>
            <person name="Hiwatashi Y."/>
            <person name="Ishikawa M."/>
            <person name="Iwata M."/>
            <person name="Karol K.G."/>
            <person name="Koehler B."/>
            <person name="Kolukisaoglu U."/>
            <person name="Kubo M."/>
            <person name="Kurata T."/>
            <person name="Lalonde S."/>
            <person name="Li K."/>
            <person name="Li Y."/>
            <person name="Litt A."/>
            <person name="Lyons E."/>
            <person name="Manning G."/>
            <person name="Maruyama T."/>
            <person name="Michael T.P."/>
            <person name="Mikami K."/>
            <person name="Miyazaki S."/>
            <person name="Morinaga S."/>
            <person name="Murata T."/>
            <person name="Mueller-Roeber B."/>
            <person name="Nelson D.R."/>
            <person name="Obara M."/>
            <person name="Oguri Y."/>
            <person name="Olmstead R.G."/>
            <person name="Onodera N."/>
            <person name="Petersen B.L."/>
            <person name="Pils B."/>
            <person name="Prigge M."/>
            <person name="Rensing S.A."/>
            <person name="Riano-Pachon D.M."/>
            <person name="Roberts A.W."/>
            <person name="Sato Y."/>
            <person name="Scheller H.V."/>
            <person name="Schulz B."/>
            <person name="Schulz C."/>
            <person name="Shakirov E.V."/>
            <person name="Shibagaki N."/>
            <person name="Shinohara N."/>
            <person name="Shippen D.E."/>
            <person name="Soerensen I."/>
            <person name="Sotooka R."/>
            <person name="Sugimoto N."/>
            <person name="Sugita M."/>
            <person name="Sumikawa N."/>
            <person name="Tanurdzic M."/>
            <person name="Theissen G."/>
            <person name="Ulvskov P."/>
            <person name="Wakazuki S."/>
            <person name="Weng J.K."/>
            <person name="Willats W.W."/>
            <person name="Wipf D."/>
            <person name="Wolf P.G."/>
            <person name="Yang L."/>
            <person name="Zimmer A.D."/>
            <person name="Zhu Q."/>
            <person name="Mitros T."/>
            <person name="Hellsten U."/>
            <person name="Loque D."/>
            <person name="Otillar R."/>
            <person name="Salamov A."/>
            <person name="Schmutz J."/>
            <person name="Shapiro H."/>
            <person name="Lindquist E."/>
            <person name="Lucas S."/>
            <person name="Rokhsar D."/>
            <person name="Grigoriev I.V."/>
        </authorList>
    </citation>
    <scope>NUCLEOTIDE SEQUENCE [LARGE SCALE GENOMIC DNA]</scope>
</reference>
<dbReference type="Proteomes" id="UP000001514">
    <property type="component" value="Unassembled WGS sequence"/>
</dbReference>
<dbReference type="eggNOG" id="ENOG502QVBP">
    <property type="taxonomic scope" value="Eukaryota"/>
</dbReference>
<dbReference type="InParanoid" id="D8QTP9"/>
<dbReference type="Pfam" id="PF12143">
    <property type="entry name" value="PPO1_KFDV"/>
    <property type="match status" value="1"/>
</dbReference>
<keyword evidence="5" id="KW-0560">Oxidoreductase</keyword>
<keyword evidence="3" id="KW-0479">Metal-binding</keyword>
<dbReference type="STRING" id="88036.D8QTP9"/>
<comment type="similarity">
    <text evidence="2">Belongs to the tyrosinase family.</text>
</comment>
<dbReference type="InterPro" id="IPR050316">
    <property type="entry name" value="Tyrosinase/Hemocyanin"/>
</dbReference>
<dbReference type="EMBL" id="GL377566">
    <property type="protein sequence ID" value="EFJ37151.1"/>
    <property type="molecule type" value="Genomic_DNA"/>
</dbReference>
<protein>
    <recommendedName>
        <fullName evidence="8 9">Tyrosinase copper-binding domain-containing protein</fullName>
    </recommendedName>
</protein>
<dbReference type="InterPro" id="IPR022739">
    <property type="entry name" value="Polyphenol_oxidase_cen"/>
</dbReference>
<dbReference type="PANTHER" id="PTHR11474">
    <property type="entry name" value="TYROSINASE FAMILY MEMBER"/>
    <property type="match status" value="1"/>
</dbReference>
<evidence type="ECO:0000256" key="3">
    <source>
        <dbReference type="ARBA" id="ARBA00022723"/>
    </source>
</evidence>
<name>D8QTP9_SELML</name>
<dbReference type="Gene3D" id="1.10.1280.10">
    <property type="entry name" value="Di-copper center containing domain from catechol oxidase"/>
    <property type="match status" value="1"/>
</dbReference>
<dbReference type="PROSITE" id="PS00498">
    <property type="entry name" value="TYROSINASE_2"/>
    <property type="match status" value="1"/>
</dbReference>
<dbReference type="InterPro" id="IPR022740">
    <property type="entry name" value="Polyphenol_oxidase_C"/>
</dbReference>
<dbReference type="PRINTS" id="PR00092">
    <property type="entry name" value="TYROSINASE"/>
</dbReference>
<dbReference type="HOGENOM" id="CLU_029668_1_0_1"/>
<keyword evidence="4" id="KW-0883">Thioether bond</keyword>
<keyword evidence="6" id="KW-0186">Copper</keyword>
<evidence type="ECO:0000259" key="8">
    <source>
        <dbReference type="PROSITE" id="PS00497"/>
    </source>
</evidence>
<feature type="domain" description="Tyrosinase copper-binding" evidence="8">
    <location>
        <begin position="197"/>
        <end position="214"/>
    </location>
</feature>
<dbReference type="OMA" id="QANFENM"/>
<dbReference type="PROSITE" id="PS00497">
    <property type="entry name" value="TYROSINASE_1"/>
    <property type="match status" value="1"/>
</dbReference>
<evidence type="ECO:0000259" key="9">
    <source>
        <dbReference type="PROSITE" id="PS00498"/>
    </source>
</evidence>
<evidence type="ECO:0000256" key="2">
    <source>
        <dbReference type="ARBA" id="ARBA00009928"/>
    </source>
</evidence>
<accession>D8QTP9</accession>
<organism evidence="11">
    <name type="scientific">Selaginella moellendorffii</name>
    <name type="common">Spikemoss</name>
    <dbReference type="NCBI Taxonomy" id="88036"/>
    <lineage>
        <taxon>Eukaryota</taxon>
        <taxon>Viridiplantae</taxon>
        <taxon>Streptophyta</taxon>
        <taxon>Embryophyta</taxon>
        <taxon>Tracheophyta</taxon>
        <taxon>Lycopodiopsida</taxon>
        <taxon>Selaginellales</taxon>
        <taxon>Selaginellaceae</taxon>
        <taxon>Selaginella</taxon>
    </lineage>
</organism>
<comment type="cofactor">
    <cofactor evidence="1">
        <name>Cu(2+)</name>
        <dbReference type="ChEBI" id="CHEBI:29036"/>
    </cofactor>
</comment>
<dbReference type="InterPro" id="IPR008922">
    <property type="entry name" value="Di-copper_centre_dom_sf"/>
</dbReference>
<evidence type="ECO:0000313" key="10">
    <source>
        <dbReference type="EMBL" id="EFJ37151.1"/>
    </source>
</evidence>
<dbReference type="AlphaFoldDB" id="D8QTP9"/>
<sequence length="580" mass="64082">MAAATNSSSNSLLSALDRDPRTDLRLGRARIQFGGRSGKRLCTTTIKCVHEGEEHARRSGRTSDVNRREFVLGSIGGGAAATLPAAGALANPVELGSISSCSPAELPPGATPVNCCPPPNSSPIVDFQYNTRLPQRLRRPAHLLRPDEIARYNRAYQLMRALPASDPRRFSQQANVHCAYCNDSFRQANSRSELQIHDSWLFLPWHRWYLYFHERILGKLLGDDTFALPFWNWDNQAAGSPLANVIPSAYLNQAPLIDSLRNQQHLPPRLVDLNYSGQDSGPIPPDSTQRAENNALMFQQIVSGSRTPSLFFGQAYRAGDANAPGGGTIENAPHGTVHVWTGSAAAPNREDMGTLYSAARDPIFFAHHGNIDRLWVVWKTLPGGRRRDPTDTDWLDAKFLFYDENSRLVRVRVRDALTTEQLGYSYQDTGNAWASARPTIVAGARNLVSNAAVDSPAKLRIGKKEEEEDDEEEEVLVIQGVEIDCDRATKFDVYINLPGADENTSCNVAEYAGTFVNVPHFGDRRGGPGHMRTTDLRLGISDTLDQLGIKDARNIVVTLVPRGVGRLDPIKFKGFKIEYE</sequence>